<proteinExistence type="predicted"/>
<gene>
    <name evidence="1" type="ORF">LCGC14_0906810</name>
</gene>
<accession>A0A0F9RDM7</accession>
<name>A0A0F9RDM7_9ZZZZ</name>
<dbReference type="AlphaFoldDB" id="A0A0F9RDM7"/>
<evidence type="ECO:0000313" key="1">
    <source>
        <dbReference type="EMBL" id="KKN23236.1"/>
    </source>
</evidence>
<organism evidence="1">
    <name type="scientific">marine sediment metagenome</name>
    <dbReference type="NCBI Taxonomy" id="412755"/>
    <lineage>
        <taxon>unclassified sequences</taxon>
        <taxon>metagenomes</taxon>
        <taxon>ecological metagenomes</taxon>
    </lineage>
</organism>
<protein>
    <submittedName>
        <fullName evidence="1">Uncharacterized protein</fullName>
    </submittedName>
</protein>
<dbReference type="EMBL" id="LAZR01002991">
    <property type="protein sequence ID" value="KKN23236.1"/>
    <property type="molecule type" value="Genomic_DNA"/>
</dbReference>
<sequence>MPPNEPPPLTESDCAMLEEVIDGFWEITVRTYRACTTPCFHIIPEEMSRWRTAYVSEMSTLLNSFIDQVTEELNARNPGSP</sequence>
<comment type="caution">
    <text evidence="1">The sequence shown here is derived from an EMBL/GenBank/DDBJ whole genome shotgun (WGS) entry which is preliminary data.</text>
</comment>
<reference evidence="1" key="1">
    <citation type="journal article" date="2015" name="Nature">
        <title>Complex archaea that bridge the gap between prokaryotes and eukaryotes.</title>
        <authorList>
            <person name="Spang A."/>
            <person name="Saw J.H."/>
            <person name="Jorgensen S.L."/>
            <person name="Zaremba-Niedzwiedzka K."/>
            <person name="Martijn J."/>
            <person name="Lind A.E."/>
            <person name="van Eijk R."/>
            <person name="Schleper C."/>
            <person name="Guy L."/>
            <person name="Ettema T.J."/>
        </authorList>
    </citation>
    <scope>NUCLEOTIDE SEQUENCE</scope>
</reference>